<evidence type="ECO:0000256" key="15">
    <source>
        <dbReference type="ARBA" id="ARBA00023136"/>
    </source>
</evidence>
<feature type="transmembrane region" description="Helical" evidence="17">
    <location>
        <begin position="56"/>
        <end position="75"/>
    </location>
</feature>
<proteinExistence type="inferred from homology"/>
<keyword evidence="11 17" id="KW-1133">Transmembrane helix</keyword>
<dbReference type="Pfam" id="PF00361">
    <property type="entry name" value="Proton_antipo_M"/>
    <property type="match status" value="1"/>
</dbReference>
<evidence type="ECO:0000256" key="9">
    <source>
        <dbReference type="ARBA" id="ARBA00022967"/>
    </source>
</evidence>
<keyword evidence="5" id="KW-0813">Transport</keyword>
<evidence type="ECO:0000256" key="14">
    <source>
        <dbReference type="ARBA" id="ARBA00023128"/>
    </source>
</evidence>
<evidence type="ECO:0000256" key="17">
    <source>
        <dbReference type="RuleBase" id="RU003403"/>
    </source>
</evidence>
<feature type="transmembrane region" description="Helical" evidence="17">
    <location>
        <begin position="281"/>
        <end position="301"/>
    </location>
</feature>
<evidence type="ECO:0000256" key="11">
    <source>
        <dbReference type="ARBA" id="ARBA00022989"/>
    </source>
</evidence>
<feature type="transmembrane region" description="Helical" evidence="17">
    <location>
        <begin position="190"/>
        <end position="220"/>
    </location>
</feature>
<keyword evidence="6 17" id="KW-0679">Respiratory chain</keyword>
<name>B6RDY1_9SAUR</name>
<dbReference type="EC" id="7.1.1.2" evidence="3 17"/>
<reference evidence="20" key="1">
    <citation type="submission" date="2007-07" db="EMBL/GenBank/DDBJ databases">
        <title>Relationships among Asian and Australian gecko genera (Squamata: Gekkonidae) support digital homoplasy.</title>
        <authorList>
            <person name="Jackman T.R."/>
            <person name="Bauer A.M."/>
            <person name="Greenbaum E."/>
        </authorList>
    </citation>
    <scope>NUCLEOTIDE SEQUENCE</scope>
</reference>
<feature type="transmembrane region" description="Helical" evidence="17">
    <location>
        <begin position="240"/>
        <end position="260"/>
    </location>
</feature>
<evidence type="ECO:0000256" key="2">
    <source>
        <dbReference type="ARBA" id="ARBA00007012"/>
    </source>
</evidence>
<evidence type="ECO:0000256" key="4">
    <source>
        <dbReference type="ARBA" id="ARBA00021008"/>
    </source>
</evidence>
<dbReference type="GO" id="GO:0006120">
    <property type="term" value="P:mitochondrial electron transport, NADH to ubiquinone"/>
    <property type="evidence" value="ECO:0007669"/>
    <property type="project" value="InterPro"/>
</dbReference>
<comment type="similarity">
    <text evidence="2 17">Belongs to the complex I subunit 2 family.</text>
</comment>
<evidence type="ECO:0000256" key="16">
    <source>
        <dbReference type="ARBA" id="ARBA00049551"/>
    </source>
</evidence>
<feature type="transmembrane region" description="Helical" evidence="17">
    <location>
        <begin position="95"/>
        <end position="115"/>
    </location>
</feature>
<evidence type="ECO:0000313" key="20">
    <source>
        <dbReference type="EMBL" id="ABW76081.1"/>
    </source>
</evidence>
<evidence type="ECO:0000256" key="12">
    <source>
        <dbReference type="ARBA" id="ARBA00023027"/>
    </source>
</evidence>
<keyword evidence="8 17" id="KW-0999">Mitochondrion inner membrane</keyword>
<feature type="domain" description="NADH:quinone oxidoreductase/Mrp antiporter transmembrane" evidence="18">
    <location>
        <begin position="23"/>
        <end position="281"/>
    </location>
</feature>
<accession>B6RDY1</accession>
<evidence type="ECO:0000256" key="13">
    <source>
        <dbReference type="ARBA" id="ARBA00023075"/>
    </source>
</evidence>
<dbReference type="EMBL" id="EU054291">
    <property type="protein sequence ID" value="ABW76081.1"/>
    <property type="molecule type" value="Genomic_DNA"/>
</dbReference>
<geneLocation type="mitochondrion" evidence="20"/>
<protein>
    <recommendedName>
        <fullName evidence="4 17">NADH-ubiquinone oxidoreductase chain 2</fullName>
        <ecNumber evidence="3 17">7.1.1.2</ecNumber>
    </recommendedName>
</protein>
<sequence>MAPIIWLTLLTSLSTSTIITMASNHWLLAWLALELNTLSILPIIMRTPHPRTTEAATKYFLTQTAAAALILFAATNNAWQTGHWTIMQTTTPLTATIITVALMMKLALAPTHFWYPDVLQGATLPTALAISTWQKLAPLALLMMLINHLPTNILLLTGLLSTLVGAWMGLNQTQMRKILAFSSIAHMGWLVIALTISPTMATLTIIIYSVMTISLFTSLITTSSKTLLDISTSWPHSPALLTMTLLTLMSLGGLPPLTGFMPKLLILKSLITKNLLMTSTLLALSTLPSLFFYMRVTYLATLTTPPTTTGTKYKWRFKTKFTTTTPMVLTTMMLPTMPLLYNIT</sequence>
<dbReference type="AlphaFoldDB" id="B6RDY1"/>
<comment type="catalytic activity">
    <reaction evidence="16 17">
        <text>a ubiquinone + NADH + 5 H(+)(in) = a ubiquinol + NAD(+) + 4 H(+)(out)</text>
        <dbReference type="Rhea" id="RHEA:29091"/>
        <dbReference type="Rhea" id="RHEA-COMP:9565"/>
        <dbReference type="Rhea" id="RHEA-COMP:9566"/>
        <dbReference type="ChEBI" id="CHEBI:15378"/>
        <dbReference type="ChEBI" id="CHEBI:16389"/>
        <dbReference type="ChEBI" id="CHEBI:17976"/>
        <dbReference type="ChEBI" id="CHEBI:57540"/>
        <dbReference type="ChEBI" id="CHEBI:57945"/>
        <dbReference type="EC" id="7.1.1.2"/>
    </reaction>
</comment>
<evidence type="ECO:0000256" key="5">
    <source>
        <dbReference type="ARBA" id="ARBA00022448"/>
    </source>
</evidence>
<comment type="subcellular location">
    <subcellularLocation>
        <location evidence="1 17">Mitochondrion inner membrane</location>
        <topology evidence="1 17">Multi-pass membrane protein</topology>
    </subcellularLocation>
</comment>
<organism evidence="20">
    <name type="scientific">Nactus pelagicus</name>
    <dbReference type="NCBI Taxonomy" id="221565"/>
    <lineage>
        <taxon>Eukaryota</taxon>
        <taxon>Metazoa</taxon>
        <taxon>Chordata</taxon>
        <taxon>Craniata</taxon>
        <taxon>Vertebrata</taxon>
        <taxon>Euteleostomi</taxon>
        <taxon>Lepidosauria</taxon>
        <taxon>Squamata</taxon>
        <taxon>Bifurcata</taxon>
        <taxon>Gekkota</taxon>
        <taxon>Gekkonidae</taxon>
        <taxon>Gekkoninae</taxon>
        <taxon>Nactus</taxon>
    </lineage>
</organism>
<keyword evidence="13 17" id="KW-0830">Ubiquinone</keyword>
<dbReference type="InterPro" id="IPR003917">
    <property type="entry name" value="NADH_UbQ_OxRdtase_chain2"/>
</dbReference>
<keyword evidence="14 17" id="KW-0496">Mitochondrion</keyword>
<evidence type="ECO:0000256" key="6">
    <source>
        <dbReference type="ARBA" id="ARBA00022660"/>
    </source>
</evidence>
<dbReference type="InterPro" id="IPR001750">
    <property type="entry name" value="ND/Mrp_TM"/>
</dbReference>
<dbReference type="GO" id="GO:0005743">
    <property type="term" value="C:mitochondrial inner membrane"/>
    <property type="evidence" value="ECO:0007669"/>
    <property type="project" value="UniProtKB-SubCell"/>
</dbReference>
<dbReference type="InterPro" id="IPR010933">
    <property type="entry name" value="NADH_DH_su2_C"/>
</dbReference>
<feature type="domain" description="NADH dehydrogenase subunit 2 C-terminal" evidence="19">
    <location>
        <begin position="290"/>
        <end position="341"/>
    </location>
</feature>
<evidence type="ECO:0000256" key="8">
    <source>
        <dbReference type="ARBA" id="ARBA00022792"/>
    </source>
</evidence>
<evidence type="ECO:0000259" key="18">
    <source>
        <dbReference type="Pfam" id="PF00361"/>
    </source>
</evidence>
<feature type="transmembrane region" description="Helical" evidence="17">
    <location>
        <begin position="321"/>
        <end position="341"/>
    </location>
</feature>
<dbReference type="PANTHER" id="PTHR46552">
    <property type="entry name" value="NADH-UBIQUINONE OXIDOREDUCTASE CHAIN 2"/>
    <property type="match status" value="1"/>
</dbReference>
<feature type="transmembrane region" description="Helical" evidence="17">
    <location>
        <begin position="26"/>
        <end position="44"/>
    </location>
</feature>
<keyword evidence="10 17" id="KW-0249">Electron transport</keyword>
<evidence type="ECO:0000256" key="3">
    <source>
        <dbReference type="ARBA" id="ARBA00012944"/>
    </source>
</evidence>
<keyword evidence="9 17" id="KW-1278">Translocase</keyword>
<evidence type="ECO:0000256" key="1">
    <source>
        <dbReference type="ARBA" id="ARBA00004448"/>
    </source>
</evidence>
<feature type="transmembrane region" description="Helical" evidence="17">
    <location>
        <begin position="152"/>
        <end position="170"/>
    </location>
</feature>
<comment type="function">
    <text evidence="17">Core subunit of the mitochondrial membrane respiratory chain NADH dehydrogenase (Complex I) which catalyzes electron transfer from NADH through the respiratory chain, using ubiquinone as an electron acceptor. Essential for the catalytic activity and assembly of complex I.</text>
</comment>
<evidence type="ECO:0000259" key="19">
    <source>
        <dbReference type="Pfam" id="PF06444"/>
    </source>
</evidence>
<dbReference type="Pfam" id="PF06444">
    <property type="entry name" value="NADH_dehy_S2_C"/>
    <property type="match status" value="1"/>
</dbReference>
<dbReference type="InterPro" id="IPR050175">
    <property type="entry name" value="Complex_I_Subunit_2"/>
</dbReference>
<keyword evidence="12 17" id="KW-0520">NAD</keyword>
<evidence type="ECO:0000256" key="7">
    <source>
        <dbReference type="ARBA" id="ARBA00022692"/>
    </source>
</evidence>
<keyword evidence="7 17" id="KW-0812">Transmembrane</keyword>
<dbReference type="GO" id="GO:0008137">
    <property type="term" value="F:NADH dehydrogenase (ubiquinone) activity"/>
    <property type="evidence" value="ECO:0007669"/>
    <property type="project" value="UniProtKB-EC"/>
</dbReference>
<keyword evidence="15 17" id="KW-0472">Membrane</keyword>
<evidence type="ECO:0000256" key="10">
    <source>
        <dbReference type="ARBA" id="ARBA00022982"/>
    </source>
</evidence>
<dbReference type="PANTHER" id="PTHR46552:SF1">
    <property type="entry name" value="NADH-UBIQUINONE OXIDOREDUCTASE CHAIN 2"/>
    <property type="match status" value="1"/>
</dbReference>
<dbReference type="PRINTS" id="PR01436">
    <property type="entry name" value="NADHDHGNASE2"/>
</dbReference>